<evidence type="ECO:0000256" key="1">
    <source>
        <dbReference type="ARBA" id="ARBA00022485"/>
    </source>
</evidence>
<evidence type="ECO:0000256" key="6">
    <source>
        <dbReference type="ARBA" id="ARBA00023014"/>
    </source>
</evidence>
<keyword evidence="2" id="KW-0698">rRNA processing</keyword>
<evidence type="ECO:0000256" key="7">
    <source>
        <dbReference type="ARBA" id="ARBA00052756"/>
    </source>
</evidence>
<dbReference type="PROSITE" id="PS01231">
    <property type="entry name" value="TRMA_2"/>
    <property type="match status" value="1"/>
</dbReference>
<keyword evidence="1" id="KW-0479">Metal-binding</keyword>
<feature type="binding site" evidence="9">
    <location>
        <position position="289"/>
    </location>
    <ligand>
        <name>S-adenosyl-L-methionine</name>
        <dbReference type="ChEBI" id="CHEBI:59789"/>
    </ligand>
</feature>
<comment type="similarity">
    <text evidence="9">Belongs to the class I-like SAM-binding methyltransferase superfamily. RNA M5U methyltransferase family.</text>
</comment>
<comment type="catalytic activity">
    <reaction evidence="7">
        <text>uridine(1939) in 23S rRNA + S-adenosyl-L-methionine = 5-methyluridine(1939) in 23S rRNA + S-adenosyl-L-homocysteine + H(+)</text>
        <dbReference type="Rhea" id="RHEA:42908"/>
        <dbReference type="Rhea" id="RHEA-COMP:10278"/>
        <dbReference type="Rhea" id="RHEA-COMP:10279"/>
        <dbReference type="ChEBI" id="CHEBI:15378"/>
        <dbReference type="ChEBI" id="CHEBI:57856"/>
        <dbReference type="ChEBI" id="CHEBI:59789"/>
        <dbReference type="ChEBI" id="CHEBI:65315"/>
        <dbReference type="ChEBI" id="CHEBI:74447"/>
        <dbReference type="EC" id="2.1.1.190"/>
    </reaction>
</comment>
<organism evidence="11 12">
    <name type="scientific">Thiomicrorhabdus sediminis</name>
    <dbReference type="NCBI Taxonomy" id="2580412"/>
    <lineage>
        <taxon>Bacteria</taxon>
        <taxon>Pseudomonadati</taxon>
        <taxon>Pseudomonadota</taxon>
        <taxon>Gammaproteobacteria</taxon>
        <taxon>Thiotrichales</taxon>
        <taxon>Piscirickettsiaceae</taxon>
        <taxon>Thiomicrorhabdus</taxon>
    </lineage>
</organism>
<dbReference type="FunFam" id="3.40.50.150:FF:000009">
    <property type="entry name" value="23S rRNA (Uracil(1939)-C(5))-methyltransferase RlmD"/>
    <property type="match status" value="1"/>
</dbReference>
<feature type="binding site" evidence="9">
    <location>
        <position position="268"/>
    </location>
    <ligand>
        <name>S-adenosyl-L-methionine</name>
        <dbReference type="ChEBI" id="CHEBI:59789"/>
    </ligand>
</feature>
<dbReference type="Gene3D" id="3.40.50.150">
    <property type="entry name" value="Vaccinia Virus protein VP39"/>
    <property type="match status" value="2"/>
</dbReference>
<dbReference type="InterPro" id="IPR030391">
    <property type="entry name" value="MeTrfase_TrmA_CS"/>
</dbReference>
<keyword evidence="1" id="KW-0408">Iron</keyword>
<dbReference type="RefSeq" id="WP_138564396.1">
    <property type="nucleotide sequence ID" value="NZ_CP040602.1"/>
</dbReference>
<feature type="active site" description="Nucleophile" evidence="9">
    <location>
        <position position="364"/>
    </location>
</feature>
<dbReference type="SUPFAM" id="SSF50249">
    <property type="entry name" value="Nucleic acid-binding proteins"/>
    <property type="match status" value="1"/>
</dbReference>
<feature type="domain" description="TRAM" evidence="10">
    <location>
        <begin position="2"/>
        <end position="60"/>
    </location>
</feature>
<dbReference type="Proteomes" id="UP000304864">
    <property type="component" value="Chromosome"/>
</dbReference>
<dbReference type="GO" id="GO:0051539">
    <property type="term" value="F:4 iron, 4 sulfur cluster binding"/>
    <property type="evidence" value="ECO:0007669"/>
    <property type="project" value="UniProtKB-KW"/>
</dbReference>
<evidence type="ECO:0000313" key="11">
    <source>
        <dbReference type="EMBL" id="QCU89739.1"/>
    </source>
</evidence>
<gene>
    <name evidence="11" type="primary">rlmD</name>
    <name evidence="11" type="ORF">FE785_03340</name>
</gene>
<evidence type="ECO:0000256" key="2">
    <source>
        <dbReference type="ARBA" id="ARBA00022552"/>
    </source>
</evidence>
<dbReference type="PROSITE" id="PS50926">
    <property type="entry name" value="TRAM"/>
    <property type="match status" value="1"/>
</dbReference>
<keyword evidence="4 9" id="KW-0808">Transferase</keyword>
<dbReference type="GO" id="GO:0070475">
    <property type="term" value="P:rRNA base methylation"/>
    <property type="evidence" value="ECO:0007669"/>
    <property type="project" value="TreeGrafter"/>
</dbReference>
<evidence type="ECO:0000313" key="12">
    <source>
        <dbReference type="Proteomes" id="UP000304864"/>
    </source>
</evidence>
<dbReference type="Gene3D" id="2.40.50.140">
    <property type="entry name" value="Nucleic acid-binding proteins"/>
    <property type="match status" value="1"/>
</dbReference>
<comment type="function">
    <text evidence="8">Catalyzes the formation of 5-methyl-uridine at position 1939 (m5U1939) in 23S rRNA.</text>
</comment>
<dbReference type="PROSITE" id="PS51687">
    <property type="entry name" value="SAM_MT_RNA_M5U"/>
    <property type="match status" value="1"/>
</dbReference>
<evidence type="ECO:0000256" key="3">
    <source>
        <dbReference type="ARBA" id="ARBA00022603"/>
    </source>
</evidence>
<keyword evidence="1" id="KW-0004">4Fe-4S</keyword>
<evidence type="ECO:0000256" key="4">
    <source>
        <dbReference type="ARBA" id="ARBA00022679"/>
    </source>
</evidence>
<dbReference type="KEGG" id="thig:FE785_03340"/>
<dbReference type="InterPro" id="IPR012340">
    <property type="entry name" value="NA-bd_OB-fold"/>
</dbReference>
<evidence type="ECO:0000259" key="10">
    <source>
        <dbReference type="PROSITE" id="PS50926"/>
    </source>
</evidence>
<sequence length="420" mass="48045">MNHNSSQLEHINVTALSDDGRGIAHIDGKITFIKDAIPGDIVDINLIEEHKNYNDAQLTTLLSASKDRQQPFCPVFAQCGGCQLQHLKMDKQREYKVENFINRLRQALNFSKCKLSPAIIGKDQNYRRRARLGLAISKTDKQARLGFRRADSNELIDIEQCPVLTEALNKTLQKNRQSWLSHASRSYKEITLVEADNGVFSHISQNQKTLEDLSENPAQTPYYELMGLQLNFPADGFVQVNQNINQQMVEQAIDWLELKAEHKVLDLFCGVGNFTLPIAKHCQTVTGIEGVIELVQTAADNARHNQLDNCRFAKANLFEDNRKAEWFRKQRYDRILLDPGRQGAFEISKQLQLLKADIIVYVSCNAATLIRDVKELEKHGYQLHKASLIDMFPHTHHTEVMVQLKKGKKPQKNNKKVFRF</sequence>
<dbReference type="EMBL" id="CP040602">
    <property type="protein sequence ID" value="QCU89739.1"/>
    <property type="molecule type" value="Genomic_DNA"/>
</dbReference>
<keyword evidence="3 9" id="KW-0489">Methyltransferase</keyword>
<dbReference type="Pfam" id="PF01938">
    <property type="entry name" value="TRAM"/>
    <property type="match status" value="1"/>
</dbReference>
<proteinExistence type="inferred from homology"/>
<dbReference type="PANTHER" id="PTHR11061">
    <property type="entry name" value="RNA M5U METHYLTRANSFERASE"/>
    <property type="match status" value="1"/>
</dbReference>
<dbReference type="AlphaFoldDB" id="A0A4P9K487"/>
<dbReference type="OrthoDB" id="9804590at2"/>
<keyword evidence="6" id="KW-0411">Iron-sulfur</keyword>
<dbReference type="SUPFAM" id="SSF53335">
    <property type="entry name" value="S-adenosyl-L-methionine-dependent methyltransferases"/>
    <property type="match status" value="1"/>
</dbReference>
<evidence type="ECO:0000256" key="8">
    <source>
        <dbReference type="ARBA" id="ARBA00059995"/>
    </source>
</evidence>
<evidence type="ECO:0000256" key="5">
    <source>
        <dbReference type="ARBA" id="ARBA00022691"/>
    </source>
</evidence>
<dbReference type="Pfam" id="PF05958">
    <property type="entry name" value="tRNA_U5-meth_tr"/>
    <property type="match status" value="1"/>
</dbReference>
<dbReference type="InterPro" id="IPR029063">
    <property type="entry name" value="SAM-dependent_MTases_sf"/>
</dbReference>
<evidence type="ECO:0000256" key="9">
    <source>
        <dbReference type="PROSITE-ProRule" id="PRU01024"/>
    </source>
</evidence>
<accession>A0A4P9K487</accession>
<dbReference type="PANTHER" id="PTHR11061:SF49">
    <property type="entry name" value="23S RRNA (URACIL(1939)-C(5))-METHYLTRANSFERASE RLMD"/>
    <property type="match status" value="1"/>
</dbReference>
<protein>
    <submittedName>
        <fullName evidence="11">23S rRNA (Uracil(1939)-C(5))-methyltransferase RlmD</fullName>
        <ecNumber evidence="11">2.1.1.190</ecNumber>
    </submittedName>
</protein>
<dbReference type="GO" id="GO:0070041">
    <property type="term" value="F:rRNA (uridine-C5-)-methyltransferase activity"/>
    <property type="evidence" value="ECO:0007669"/>
    <property type="project" value="TreeGrafter"/>
</dbReference>
<keyword evidence="5 9" id="KW-0949">S-adenosyl-L-methionine</keyword>
<dbReference type="NCBIfam" id="TIGR00479">
    <property type="entry name" value="rumA"/>
    <property type="match status" value="1"/>
</dbReference>
<keyword evidence="12" id="KW-1185">Reference proteome</keyword>
<dbReference type="EC" id="2.1.1.190" evidence="11"/>
<dbReference type="CDD" id="cd02440">
    <property type="entry name" value="AdoMet_MTases"/>
    <property type="match status" value="1"/>
</dbReference>
<name>A0A4P9K487_9GAMM</name>
<feature type="binding site" evidence="9">
    <location>
        <position position="338"/>
    </location>
    <ligand>
        <name>S-adenosyl-L-methionine</name>
        <dbReference type="ChEBI" id="CHEBI:59789"/>
    </ligand>
</feature>
<dbReference type="InterPro" id="IPR002792">
    <property type="entry name" value="TRAM_dom"/>
</dbReference>
<reference evidence="11 12" key="1">
    <citation type="submission" date="2019-05" db="EMBL/GenBank/DDBJ databases">
        <title>Thiomicrorhabdus sediminis sp. nov, a novel sulfur-oxidizing bacterium isolated from coastal sediment.</title>
        <authorList>
            <person name="Liu X."/>
        </authorList>
    </citation>
    <scope>NUCLEOTIDE SEQUENCE [LARGE SCALE GENOMIC DNA]</scope>
    <source>
        <strain evidence="11 12">G1</strain>
    </source>
</reference>
<feature type="binding site" evidence="9">
    <location>
        <position position="239"/>
    </location>
    <ligand>
        <name>S-adenosyl-L-methionine</name>
        <dbReference type="ChEBI" id="CHEBI:59789"/>
    </ligand>
</feature>
<dbReference type="InterPro" id="IPR010280">
    <property type="entry name" value="U5_MeTrfase_fam"/>
</dbReference>